<dbReference type="GO" id="GO:0006281">
    <property type="term" value="P:DNA repair"/>
    <property type="evidence" value="ECO:0007669"/>
    <property type="project" value="UniProtKB-KW"/>
</dbReference>
<feature type="compositionally biased region" description="Polar residues" evidence="8">
    <location>
        <begin position="68"/>
        <end position="77"/>
    </location>
</feature>
<feature type="domain" description="Chromatin assembly factor 1 p150 subunit acidic region" evidence="9">
    <location>
        <begin position="821"/>
        <end position="957"/>
    </location>
</feature>
<feature type="compositionally biased region" description="Basic and acidic residues" evidence="8">
    <location>
        <begin position="657"/>
        <end position="697"/>
    </location>
</feature>
<keyword evidence="3" id="KW-0227">DNA damage</keyword>
<feature type="compositionally biased region" description="Basic residues" evidence="8">
    <location>
        <begin position="811"/>
        <end position="825"/>
    </location>
</feature>
<evidence type="ECO:0000313" key="12">
    <source>
        <dbReference type="Proteomes" id="UP001445076"/>
    </source>
</evidence>
<dbReference type="PANTHER" id="PTHR15272">
    <property type="entry name" value="CHROMATIN ASSEMBLY FACTOR 1 SUBUNIT A CAF-1 SUBUNIT A"/>
    <property type="match status" value="1"/>
</dbReference>
<keyword evidence="12" id="KW-1185">Reference proteome</keyword>
<keyword evidence="5" id="KW-0234">DNA repair</keyword>
<keyword evidence="7" id="KW-0175">Coiled coil</keyword>
<feature type="region of interest" description="Disordered" evidence="8">
    <location>
        <begin position="32"/>
        <end position="151"/>
    </location>
</feature>
<evidence type="ECO:0000256" key="8">
    <source>
        <dbReference type="SAM" id="MobiDB-lite"/>
    </source>
</evidence>
<evidence type="ECO:0008006" key="13">
    <source>
        <dbReference type="Google" id="ProtNLM"/>
    </source>
</evidence>
<feature type="compositionally biased region" description="Acidic residues" evidence="8">
    <location>
        <begin position="1089"/>
        <end position="1127"/>
    </location>
</feature>
<evidence type="ECO:0000256" key="6">
    <source>
        <dbReference type="ARBA" id="ARBA00023242"/>
    </source>
</evidence>
<dbReference type="InterPro" id="IPR022043">
    <property type="entry name" value="CAF1A_DD"/>
</dbReference>
<evidence type="ECO:0000256" key="3">
    <source>
        <dbReference type="ARBA" id="ARBA00022763"/>
    </source>
</evidence>
<feature type="compositionally biased region" description="Acidic residues" evidence="8">
    <location>
        <begin position="134"/>
        <end position="146"/>
    </location>
</feature>
<dbReference type="GO" id="GO:0006260">
    <property type="term" value="P:DNA replication"/>
    <property type="evidence" value="ECO:0007669"/>
    <property type="project" value="UniProtKB-KW"/>
</dbReference>
<evidence type="ECO:0000256" key="4">
    <source>
        <dbReference type="ARBA" id="ARBA00023186"/>
    </source>
</evidence>
<dbReference type="GO" id="GO:0005634">
    <property type="term" value="C:nucleus"/>
    <property type="evidence" value="ECO:0007669"/>
    <property type="project" value="UniProtKB-SubCell"/>
</dbReference>
<feature type="compositionally biased region" description="Basic and acidic residues" evidence="8">
    <location>
        <begin position="223"/>
        <end position="247"/>
    </location>
</feature>
<feature type="domain" description="Chromatin assembly factor 1 subunit A dimerization" evidence="10">
    <location>
        <begin position="1052"/>
        <end position="1121"/>
    </location>
</feature>
<evidence type="ECO:0000256" key="5">
    <source>
        <dbReference type="ARBA" id="ARBA00023204"/>
    </source>
</evidence>
<reference evidence="11 12" key="1">
    <citation type="journal article" date="2024" name="BMC Genomics">
        <title>Genome assembly of redclaw crayfish (Cherax quadricarinatus) provides insights into its immune adaptation and hypoxia tolerance.</title>
        <authorList>
            <person name="Liu Z."/>
            <person name="Zheng J."/>
            <person name="Li H."/>
            <person name="Fang K."/>
            <person name="Wang S."/>
            <person name="He J."/>
            <person name="Zhou D."/>
            <person name="Weng S."/>
            <person name="Chi M."/>
            <person name="Gu Z."/>
            <person name="He J."/>
            <person name="Li F."/>
            <person name="Wang M."/>
        </authorList>
    </citation>
    <scope>NUCLEOTIDE SEQUENCE [LARGE SCALE GENOMIC DNA]</scope>
    <source>
        <strain evidence="11">ZL_2023a</strain>
    </source>
</reference>
<feature type="compositionally biased region" description="Basic and acidic residues" evidence="8">
    <location>
        <begin position="1157"/>
        <end position="1178"/>
    </location>
</feature>
<evidence type="ECO:0000256" key="7">
    <source>
        <dbReference type="SAM" id="Coils"/>
    </source>
</evidence>
<dbReference type="Pfam" id="PF11600">
    <property type="entry name" value="CAF1A_acidic"/>
    <property type="match status" value="1"/>
</dbReference>
<feature type="compositionally biased region" description="Basic and acidic residues" evidence="8">
    <location>
        <begin position="1233"/>
        <end position="1244"/>
    </location>
</feature>
<feature type="coiled-coil region" evidence="7">
    <location>
        <begin position="1012"/>
        <end position="1042"/>
    </location>
</feature>
<keyword evidence="2" id="KW-0235">DNA replication</keyword>
<feature type="compositionally biased region" description="Basic residues" evidence="8">
    <location>
        <begin position="79"/>
        <end position="89"/>
    </location>
</feature>
<feature type="region of interest" description="Disordered" evidence="8">
    <location>
        <begin position="1089"/>
        <end position="1180"/>
    </location>
</feature>
<feature type="compositionally biased region" description="Acidic residues" evidence="8">
    <location>
        <begin position="1137"/>
        <end position="1156"/>
    </location>
</feature>
<dbReference type="GO" id="GO:0006334">
    <property type="term" value="P:nucleosome assembly"/>
    <property type="evidence" value="ECO:0007669"/>
    <property type="project" value="TreeGrafter"/>
</dbReference>
<gene>
    <name evidence="11" type="ORF">OTU49_002210</name>
</gene>
<evidence type="ECO:0000256" key="1">
    <source>
        <dbReference type="ARBA" id="ARBA00004123"/>
    </source>
</evidence>
<evidence type="ECO:0000259" key="9">
    <source>
        <dbReference type="Pfam" id="PF11600"/>
    </source>
</evidence>
<organism evidence="11 12">
    <name type="scientific">Cherax quadricarinatus</name>
    <name type="common">Australian red claw crayfish</name>
    <dbReference type="NCBI Taxonomy" id="27406"/>
    <lineage>
        <taxon>Eukaryota</taxon>
        <taxon>Metazoa</taxon>
        <taxon>Ecdysozoa</taxon>
        <taxon>Arthropoda</taxon>
        <taxon>Crustacea</taxon>
        <taxon>Multicrustacea</taxon>
        <taxon>Malacostraca</taxon>
        <taxon>Eumalacostraca</taxon>
        <taxon>Eucarida</taxon>
        <taxon>Decapoda</taxon>
        <taxon>Pleocyemata</taxon>
        <taxon>Astacidea</taxon>
        <taxon>Parastacoidea</taxon>
        <taxon>Parastacidae</taxon>
        <taxon>Cherax</taxon>
    </lineage>
</organism>
<comment type="subcellular location">
    <subcellularLocation>
        <location evidence="1">Nucleus</location>
    </subcellularLocation>
</comment>
<feature type="region of interest" description="Disordered" evidence="8">
    <location>
        <begin position="1455"/>
        <end position="1525"/>
    </location>
</feature>
<feature type="region of interest" description="Disordered" evidence="8">
    <location>
        <begin position="170"/>
        <end position="191"/>
    </location>
</feature>
<feature type="compositionally biased region" description="Basic and acidic residues" evidence="8">
    <location>
        <begin position="324"/>
        <end position="528"/>
    </location>
</feature>
<evidence type="ECO:0000256" key="2">
    <source>
        <dbReference type="ARBA" id="ARBA00022705"/>
    </source>
</evidence>
<dbReference type="EMBL" id="JARKIK010000030">
    <property type="protein sequence ID" value="KAK8741419.1"/>
    <property type="molecule type" value="Genomic_DNA"/>
</dbReference>
<feature type="region of interest" description="Disordered" evidence="8">
    <location>
        <begin position="324"/>
        <end position="568"/>
    </location>
</feature>
<feature type="compositionally biased region" description="Basic and acidic residues" evidence="8">
    <location>
        <begin position="826"/>
        <end position="915"/>
    </location>
</feature>
<feature type="compositionally biased region" description="Polar residues" evidence="8">
    <location>
        <begin position="1475"/>
        <end position="1488"/>
    </location>
</feature>
<feature type="coiled-coil region" evidence="7">
    <location>
        <begin position="591"/>
        <end position="628"/>
    </location>
</feature>
<name>A0AAW0XTV6_CHEQU</name>
<feature type="compositionally biased region" description="Basic and acidic residues" evidence="8">
    <location>
        <begin position="1496"/>
        <end position="1516"/>
    </location>
</feature>
<dbReference type="GO" id="GO:0033186">
    <property type="term" value="C:CAF-1 complex"/>
    <property type="evidence" value="ECO:0007669"/>
    <property type="project" value="TreeGrafter"/>
</dbReference>
<feature type="region of interest" description="Disordered" evidence="8">
    <location>
        <begin position="208"/>
        <end position="247"/>
    </location>
</feature>
<feature type="compositionally biased region" description="Polar residues" evidence="8">
    <location>
        <begin position="32"/>
        <end position="44"/>
    </location>
</feature>
<dbReference type="InterPro" id="IPR021644">
    <property type="entry name" value="CAF-1_p150_acidic"/>
</dbReference>
<accession>A0AAW0XTV6</accession>
<keyword evidence="4" id="KW-0143">Chaperone</keyword>
<protein>
    <recommendedName>
        <fullName evidence="13">Chromatin assembly factor 1 subunit A</fullName>
    </recommendedName>
</protein>
<comment type="caution">
    <text evidence="11">The sequence shown here is derived from an EMBL/GenBank/DDBJ whole genome shotgun (WGS) entry which is preliminary data.</text>
</comment>
<feature type="compositionally biased region" description="Basic and acidic residues" evidence="8">
    <location>
        <begin position="737"/>
        <end position="748"/>
    </location>
</feature>
<feature type="compositionally biased region" description="Polar residues" evidence="8">
    <location>
        <begin position="1455"/>
        <end position="1465"/>
    </location>
</feature>
<dbReference type="Proteomes" id="UP001445076">
    <property type="component" value="Unassembled WGS sequence"/>
</dbReference>
<feature type="region of interest" description="Disordered" evidence="8">
    <location>
        <begin position="1407"/>
        <end position="1439"/>
    </location>
</feature>
<proteinExistence type="predicted"/>
<evidence type="ECO:0000259" key="10">
    <source>
        <dbReference type="Pfam" id="PF12253"/>
    </source>
</evidence>
<feature type="region of interest" description="Disordered" evidence="8">
    <location>
        <begin position="657"/>
        <end position="923"/>
    </location>
</feature>
<feature type="compositionally biased region" description="Basic and acidic residues" evidence="8">
    <location>
        <begin position="92"/>
        <end position="101"/>
    </location>
</feature>
<dbReference type="Pfam" id="PF12253">
    <property type="entry name" value="CAF1A_dimeriz"/>
    <property type="match status" value="1"/>
</dbReference>
<evidence type="ECO:0000313" key="11">
    <source>
        <dbReference type="EMBL" id="KAK8741419.1"/>
    </source>
</evidence>
<feature type="compositionally biased region" description="Low complexity" evidence="8">
    <location>
        <begin position="790"/>
        <end position="801"/>
    </location>
</feature>
<keyword evidence="6" id="KW-0539">Nucleus</keyword>
<dbReference type="PANTHER" id="PTHR15272:SF0">
    <property type="entry name" value="CHROMATIN ASSEMBLY FACTOR 1 SUBUNIT A"/>
    <property type="match status" value="1"/>
</dbReference>
<feature type="region of interest" description="Disordered" evidence="8">
    <location>
        <begin position="1225"/>
        <end position="1244"/>
    </location>
</feature>
<sequence>MDNDCEIVGEVKASSPLMKTLKQSRLPFSLLDSKTPQKIKNSPNQKKRRLSDSCIPMKFPKTPRNENRQVALSSVNSRKVPKSGKKLIKGKTTNEKEDNTKKNRKRGRITLKEKGSTHHGHNNKLDKLSCQMTSDEEVSSSVDDEVEVPRAKKKPLEKAQTLLSVFIGKEPTQQAEISTSTEDPLDEEDLETEEMMKSEAEMCVELKGKPGSTALYESEEIEINDRKEGQDKLNKNADHDSDGTKEDIFIVNNVNKATKDDNEDKSLEKVTGEIDSSKKKLVSRTDTKKLIRDRKKKIVLKPGKKDAIVGRGNKRKIQLKKVKTDGMHLDSFEKQLKKSEDDNLNDVRNEKEMKETENEDIGKSEVKEKQEERVEKEIPDDESKNLNEGEKFVPKLSKEKNEKTDRECKKLEVRKGEQNNEMENEKPERKQDQDEVKEEEQKIKKGGDVMESETDKYKMQKEVQHEDIVGKEGKQEETDVENVIKTKGEEEDVKKEEPKVNEVEKEEPKVELGKSADSMLKEGKHEDKQQEEDESKGEKDQIKLNAEQNRNKKESNESVGNVKQDREEAASLDTVVKIGKVGDTMESEEFRIREKKQMEDVDCEMEELEKESEKIEDMKEEVVKAVEEEVNTKLKIQEGVRKEGTDIDETSCEVDENKIGEVKENHMKKNEKTEAERRKSDNMEKKLSKIHKFENTKSGKVTRMPLKKDQTKKITSYLSMMKCPTKDPTGKSNSQGENKEKVEIKEDDLMNEEEEKANQKCMNESVDETNEKGNDSDMDSSENVDATGKVSDSSVDCDSGVLGPSAEHLISKPKLKIGKLKKLTPKQREREAERRLKTEERERKKQEREKKKQEEIAEKERIRKEKEEERQKQKEEKERMKDNAKRQKKEEQQRKDEEKKQKDEAKKQAEEEKQKQNAKLKNKFASFFVAKKRDVGEPDEESENGLFKQFRVKEDMRLAQVNRKHLSEEDKLTLDHFLYDNQRGSCKTFLEILKSEDYVAGKSEKTWPPEDKKEVDDDVEIIEDEEEDLENMDGMIEDVVARMTKGKHTRGKLLSFCENRRPAYWGTWSKNSSCVSARRPFAKDKVFDYEYDSDDDWEEEETGESLSDSEGEEKEEEGDGDQYEVDNDFFVPHGYLSEDEGRSDEEDPQDEVVSQDDESKNREKLKQKQAEFEEEMKQKTKQLKPRVRGCLWMADKNNRAYDQLLRILSPHKVVSLSSQLPIGTSHGGLLPQDTKDNKLDDDFASDDKNITRPKYLKKFPEEAVPSLIELLHGNRNGKLFLSREFPDYWRNGDIDCNEESRNSGLFIARRKVEAKIKELGRWRSCPDEGPFHKVMMWYVPKEVREKHGVGELSLPNTWNYINKPKERRDVNQDDIEASEEGSKISKSIKLTPITAFAKKLPLTTISSPTLPASSTKSMAQSSDADESCNNTLSTTPPQLVSANLTSASPLSLANIQTPSRKTSSAHPKKKIALTSELQEPVPTTTQSASFVSFFKKSGEKSSSKSDAKEEKSKDSQDAIECIVLD</sequence>